<dbReference type="AlphaFoldDB" id="A0A1W2B9U0"/>
<evidence type="ECO:0000313" key="2">
    <source>
        <dbReference type="EMBL" id="SMC69540.1"/>
    </source>
</evidence>
<dbReference type="STRING" id="1121400.SAMN02746065_107162"/>
<keyword evidence="1" id="KW-1133">Transmembrane helix</keyword>
<sequence length="152" mass="17544">MKPEITSGRILIQAWGVLLSMILANFFSKKCSLVEISHYLTLINILIYLATAVYGLISFVLASNNKLPGICAAIPIIAIVIMISMASMEIIWFLKDHNEKLIKWWDIIQEMLNAMFAVYIMTTMYIINNFEQLNEKFTISQIKRLHRKSEKE</sequence>
<feature type="transmembrane region" description="Helical" evidence="1">
    <location>
        <begin position="67"/>
        <end position="92"/>
    </location>
</feature>
<dbReference type="Proteomes" id="UP000192418">
    <property type="component" value="Unassembled WGS sequence"/>
</dbReference>
<feature type="transmembrane region" description="Helical" evidence="1">
    <location>
        <begin position="39"/>
        <end position="61"/>
    </location>
</feature>
<proteinExistence type="predicted"/>
<feature type="transmembrane region" description="Helical" evidence="1">
    <location>
        <begin position="6"/>
        <end position="27"/>
    </location>
</feature>
<keyword evidence="3" id="KW-1185">Reference proteome</keyword>
<dbReference type="RefSeq" id="WP_084068375.1">
    <property type="nucleotide sequence ID" value="NZ_FWXY01000007.1"/>
</dbReference>
<name>A0A1W2B9U0_9BACT</name>
<reference evidence="2 3" key="1">
    <citation type="submission" date="2017-04" db="EMBL/GenBank/DDBJ databases">
        <authorList>
            <person name="Afonso C.L."/>
            <person name="Miller P.J."/>
            <person name="Scott M.A."/>
            <person name="Spackman E."/>
            <person name="Goraichik I."/>
            <person name="Dimitrov K.M."/>
            <person name="Suarez D.L."/>
            <person name="Swayne D.E."/>
        </authorList>
    </citation>
    <scope>NUCLEOTIDE SEQUENCE [LARGE SCALE GENOMIC DNA]</scope>
    <source>
        <strain evidence="2 3">DSM 3385</strain>
    </source>
</reference>
<evidence type="ECO:0000256" key="1">
    <source>
        <dbReference type="SAM" id="Phobius"/>
    </source>
</evidence>
<protein>
    <submittedName>
        <fullName evidence="2">Uncharacterized protein</fullName>
    </submittedName>
</protein>
<keyword evidence="1" id="KW-0812">Transmembrane</keyword>
<dbReference type="EMBL" id="FWXY01000007">
    <property type="protein sequence ID" value="SMC69540.1"/>
    <property type="molecule type" value="Genomic_DNA"/>
</dbReference>
<accession>A0A1W2B9U0</accession>
<gene>
    <name evidence="2" type="ORF">SAMN02746065_107162</name>
</gene>
<organism evidence="2 3">
    <name type="scientific">Desulfocicer vacuolatum DSM 3385</name>
    <dbReference type="NCBI Taxonomy" id="1121400"/>
    <lineage>
        <taxon>Bacteria</taxon>
        <taxon>Pseudomonadati</taxon>
        <taxon>Thermodesulfobacteriota</taxon>
        <taxon>Desulfobacteria</taxon>
        <taxon>Desulfobacterales</taxon>
        <taxon>Desulfobacteraceae</taxon>
        <taxon>Desulfocicer</taxon>
    </lineage>
</organism>
<evidence type="ECO:0000313" key="3">
    <source>
        <dbReference type="Proteomes" id="UP000192418"/>
    </source>
</evidence>
<keyword evidence="1" id="KW-0472">Membrane</keyword>